<gene>
    <name evidence="8" type="ORF">KEF29_04710</name>
</gene>
<dbReference type="EMBL" id="JAGTPG010000001">
    <property type="protein sequence ID" value="MBR8638836.1"/>
    <property type="molecule type" value="Genomic_DNA"/>
</dbReference>
<name>A0A941J1X4_9ACTN</name>
<dbReference type="Pfam" id="PF01565">
    <property type="entry name" value="FAD_binding_4"/>
    <property type="match status" value="1"/>
</dbReference>
<keyword evidence="4" id="KW-0274">FAD</keyword>
<dbReference type="PANTHER" id="PTHR42973:SF39">
    <property type="entry name" value="FAD-BINDING PCMH-TYPE DOMAIN-CONTAINING PROTEIN"/>
    <property type="match status" value="1"/>
</dbReference>
<comment type="caution">
    <text evidence="8">The sequence shown here is derived from an EMBL/GenBank/DDBJ whole genome shotgun (WGS) entry which is preliminary data.</text>
</comment>
<dbReference type="GO" id="GO:0071949">
    <property type="term" value="F:FAD binding"/>
    <property type="evidence" value="ECO:0007669"/>
    <property type="project" value="InterPro"/>
</dbReference>
<dbReference type="InterPro" id="IPR016167">
    <property type="entry name" value="FAD-bd_PCMH_sub1"/>
</dbReference>
<feature type="compositionally biased region" description="Low complexity" evidence="6">
    <location>
        <begin position="460"/>
        <end position="469"/>
    </location>
</feature>
<dbReference type="PROSITE" id="PS00862">
    <property type="entry name" value="OX2_COVAL_FAD"/>
    <property type="match status" value="1"/>
</dbReference>
<dbReference type="Gene3D" id="3.40.462.20">
    <property type="match status" value="1"/>
</dbReference>
<sequence length="533" mass="56672">MNTKMFEVAGLGGGHVGLTSARIEQLGTRLEGPLLTAGDEGWDEAVLVWNAMATAKPSLVIQPTSAHDVVTAVRFATDHGVLLSIKGGGHNIAGTALADGGLTLDMSRMRDVTVDPTRRLAHVGPGCLLRDVDRATQQYGLATVLGFVSETGVAGLTLGGGFGYLTRRFGWTADNLEQVEIVTADGRIRTADRAENPDLFWAIRGGGGNFGVVTRFSFRLHDVGSVITGGLAAWSIDRVDDVLATYQHLTATAPRELTTVAIIRLAPPAPFVPAEWRLKPVAALLVCHIGVNAEADLAPLRALGEPVFDLIGAQPYVAQQSMLDAMEPKGLNQYWKAEFLPDLPGQYLPTFRDAALEVASPLSFSVIFHLAGALNEFDGDGGAVGNREAGFISGFSGYGHRTPTTTGSWPPSAKDGRAFVRSRPAGTTSTSSSPRTTPPEQQTRTKAPTIASGRSRRSTTRTMSSGSTATYDRADEVPLRFKVHAPTGRCVRASKSVLERVCPSAGATAFQEALRHPECRFRVSEGRVCLGDA</sequence>
<evidence type="ECO:0000313" key="9">
    <source>
        <dbReference type="Proteomes" id="UP000682308"/>
    </source>
</evidence>
<dbReference type="InterPro" id="IPR016169">
    <property type="entry name" value="FAD-bd_PCMH_sub2"/>
</dbReference>
<comment type="similarity">
    <text evidence="2">Belongs to the oxygen-dependent FAD-linked oxidoreductase family.</text>
</comment>
<protein>
    <submittedName>
        <fullName evidence="8">FAD-binding oxidoreductase</fullName>
    </submittedName>
</protein>
<keyword evidence="9" id="KW-1185">Reference proteome</keyword>
<reference evidence="8 9" key="1">
    <citation type="submission" date="2021-04" db="EMBL/GenBank/DDBJ databases">
        <title>Characterization of the biosynthetic gene cluster of new lipopeptides with antitumor activity in the genome of the marine Streptomyces PHM034.</title>
        <authorList>
            <person name="Ceniceros A."/>
            <person name="Canedo L."/>
            <person name="Mendez C."/>
            <person name="Olano C."/>
            <person name="Schleissner C."/>
            <person name="Cuevas C."/>
            <person name="De La Calle F."/>
            <person name="Salas J.A."/>
        </authorList>
    </citation>
    <scope>NUCLEOTIDE SEQUENCE [LARGE SCALE GENOMIC DNA]</scope>
    <source>
        <strain evidence="8 9">PHM034</strain>
    </source>
</reference>
<dbReference type="Gene3D" id="3.30.465.10">
    <property type="match status" value="1"/>
</dbReference>
<dbReference type="PROSITE" id="PS51387">
    <property type="entry name" value="FAD_PCMH"/>
    <property type="match status" value="1"/>
</dbReference>
<accession>A0A941J1X4</accession>
<feature type="region of interest" description="Disordered" evidence="6">
    <location>
        <begin position="400"/>
        <end position="469"/>
    </location>
</feature>
<keyword evidence="3" id="KW-0285">Flavoprotein</keyword>
<organism evidence="8 9">
    <name type="scientific">Streptomyces tuirus</name>
    <dbReference type="NCBI Taxonomy" id="68278"/>
    <lineage>
        <taxon>Bacteria</taxon>
        <taxon>Bacillati</taxon>
        <taxon>Actinomycetota</taxon>
        <taxon>Actinomycetes</taxon>
        <taxon>Kitasatosporales</taxon>
        <taxon>Streptomycetaceae</taxon>
        <taxon>Streptomyces</taxon>
    </lineage>
</organism>
<proteinExistence type="inferred from homology"/>
<feature type="domain" description="FAD-binding PCMH-type" evidence="7">
    <location>
        <begin position="53"/>
        <end position="223"/>
    </location>
</feature>
<dbReference type="AlphaFoldDB" id="A0A941J1X4"/>
<evidence type="ECO:0000256" key="5">
    <source>
        <dbReference type="ARBA" id="ARBA00023002"/>
    </source>
</evidence>
<dbReference type="Proteomes" id="UP000682308">
    <property type="component" value="Unassembled WGS sequence"/>
</dbReference>
<evidence type="ECO:0000256" key="1">
    <source>
        <dbReference type="ARBA" id="ARBA00001974"/>
    </source>
</evidence>
<evidence type="ECO:0000256" key="2">
    <source>
        <dbReference type="ARBA" id="ARBA00005466"/>
    </source>
</evidence>
<dbReference type="InterPro" id="IPR006093">
    <property type="entry name" value="Oxy_OxRdtase_FAD_BS"/>
</dbReference>
<dbReference type="InterPro" id="IPR036318">
    <property type="entry name" value="FAD-bd_PCMH-like_sf"/>
</dbReference>
<dbReference type="PANTHER" id="PTHR42973">
    <property type="entry name" value="BINDING OXIDOREDUCTASE, PUTATIVE (AFU_ORTHOLOGUE AFUA_1G17690)-RELATED"/>
    <property type="match status" value="1"/>
</dbReference>
<dbReference type="GO" id="GO:0016491">
    <property type="term" value="F:oxidoreductase activity"/>
    <property type="evidence" value="ECO:0007669"/>
    <property type="project" value="UniProtKB-KW"/>
</dbReference>
<evidence type="ECO:0000256" key="4">
    <source>
        <dbReference type="ARBA" id="ARBA00022827"/>
    </source>
</evidence>
<keyword evidence="5" id="KW-0560">Oxidoreductase</keyword>
<evidence type="ECO:0000313" key="8">
    <source>
        <dbReference type="EMBL" id="MBR8638836.1"/>
    </source>
</evidence>
<dbReference type="Gene3D" id="3.30.43.10">
    <property type="entry name" value="Uridine Diphospho-n-acetylenolpyruvylglucosamine Reductase, domain 2"/>
    <property type="match status" value="1"/>
</dbReference>
<dbReference type="InterPro" id="IPR050416">
    <property type="entry name" value="FAD-linked_Oxidoreductase"/>
</dbReference>
<comment type="cofactor">
    <cofactor evidence="1">
        <name>FAD</name>
        <dbReference type="ChEBI" id="CHEBI:57692"/>
    </cofactor>
</comment>
<feature type="compositionally biased region" description="Low complexity" evidence="6">
    <location>
        <begin position="421"/>
        <end position="453"/>
    </location>
</feature>
<dbReference type="InterPro" id="IPR006094">
    <property type="entry name" value="Oxid_FAD_bind_N"/>
</dbReference>
<dbReference type="InterPro" id="IPR016166">
    <property type="entry name" value="FAD-bd_PCMH"/>
</dbReference>
<evidence type="ECO:0000259" key="7">
    <source>
        <dbReference type="PROSITE" id="PS51387"/>
    </source>
</evidence>
<evidence type="ECO:0000256" key="3">
    <source>
        <dbReference type="ARBA" id="ARBA00022630"/>
    </source>
</evidence>
<evidence type="ECO:0000256" key="6">
    <source>
        <dbReference type="SAM" id="MobiDB-lite"/>
    </source>
</evidence>
<dbReference type="SUPFAM" id="SSF56176">
    <property type="entry name" value="FAD-binding/transporter-associated domain-like"/>
    <property type="match status" value="1"/>
</dbReference>